<dbReference type="InterPro" id="IPR025422">
    <property type="entry name" value="TGA_domain"/>
</dbReference>
<comment type="subcellular location">
    <subcellularLocation>
        <location evidence="2">Membrane</location>
        <topology evidence="2">Multi-pass membrane protein</topology>
    </subcellularLocation>
    <subcellularLocation>
        <location evidence="1">Nucleus</location>
    </subcellularLocation>
</comment>
<keyword evidence="5 15" id="KW-0812">Transmembrane</keyword>
<dbReference type="AlphaFoldDB" id="A0A7J6I7I2"/>
<dbReference type="Pfam" id="PF14144">
    <property type="entry name" value="DOG1"/>
    <property type="match status" value="1"/>
</dbReference>
<keyword evidence="13" id="KW-0175">Coiled coil</keyword>
<feature type="transmembrane region" description="Helical" evidence="15">
    <location>
        <begin position="419"/>
        <end position="441"/>
    </location>
</feature>
<evidence type="ECO:0000256" key="2">
    <source>
        <dbReference type="ARBA" id="ARBA00004141"/>
    </source>
</evidence>
<keyword evidence="12" id="KW-0539">Nucleus</keyword>
<reference evidence="18 19" key="1">
    <citation type="journal article" date="2020" name="bioRxiv">
        <title>Sequence and annotation of 42 cannabis genomes reveals extensive copy number variation in cannabinoid synthesis and pathogen resistance genes.</title>
        <authorList>
            <person name="Mckernan K.J."/>
            <person name="Helbert Y."/>
            <person name="Kane L.T."/>
            <person name="Ebling H."/>
            <person name="Zhang L."/>
            <person name="Liu B."/>
            <person name="Eaton Z."/>
            <person name="Mclaughlin S."/>
            <person name="Kingan S."/>
            <person name="Baybayan P."/>
            <person name="Concepcion G."/>
            <person name="Jordan M."/>
            <person name="Riva A."/>
            <person name="Barbazuk W."/>
            <person name="Harkins T."/>
        </authorList>
    </citation>
    <scope>NUCLEOTIDE SEQUENCE [LARGE SCALE GENOMIC DNA]</scope>
    <source>
        <strain evidence="19">cv. Jamaican Lion 4</strain>
        <tissue evidence="18">Leaf</tissue>
    </source>
</reference>
<evidence type="ECO:0000313" key="19">
    <source>
        <dbReference type="Proteomes" id="UP000583929"/>
    </source>
</evidence>
<feature type="transmembrane region" description="Helical" evidence="15">
    <location>
        <begin position="236"/>
        <end position="269"/>
    </location>
</feature>
<evidence type="ECO:0000256" key="11">
    <source>
        <dbReference type="ARBA" id="ARBA00023163"/>
    </source>
</evidence>
<dbReference type="GO" id="GO:0006351">
    <property type="term" value="P:DNA-templated transcription"/>
    <property type="evidence" value="ECO:0007669"/>
    <property type="project" value="InterPro"/>
</dbReference>
<sequence>MAMNDSRSISSSSADSASVAAPDQNVGRSRTSGDGGQTLGSGPASRRWRDVFWLGIFVIHLVGLGFLLSILGINRFKKTDRLNIDRYMERVLQNRKELTETYWPFYALAGGVGTVLGWIWLLLLGSQANYMMKISVHILTTYLAVISVLCFWGDQLFWGVAFAIGAVLQFLYVVSVIDRLPFTMLVLQKAVKMVWSLPEVIRVAYAFMFVMLLWMGLWSFGAAGVVASSMDNDGRWWLLVVLSVSLFWTGAVLCNTVHVIVSGMVFLVLINDGQEVSPMPPPNSLVKSLRYAVTTSFGSICYGSLFTAAIRTLRWEIRGIRSKIGNNECLLCCVDFLFHLVETLVRFFNKYAYVQIAVYGKSFNHSARDAWELFQSTGVEALIAYDCSGAVLLMGTLLGGLITGTCAGAWTWTKWSDRVVMVGLTAMLMGMVLVGLAMVVVESAVTSIYICYAEDPLLIHRWDAEFFNQMSETLHQRLQYRSARAREVLTHSRFDAQIQETLPVFYSKCKGLAMGQSLGLAEARKLVVDNLPKSYNNNNNNSKRKMQSFRAAPSNPELYTHSSFYFRGDECSRNQTRFSDLVELEHSAAAFPHDDAVDLSPSSIFSLKSNNIAVLPNNLHPHETFNPGAVCLDIAPTTTGTSCVDTGQGQVQGQGQGKGQGLQQHQQVVYQHHQQQQKRTNVVVSPLGSGHFENWGDSAMADNSQQTDTSTDVDTDERNHFQGMQHGSLVVVDSMDDQSAKVKTGDQKTLRRLAQNREAARKSRLRKKAYVQQLESSRLRLSQLEQELQRARQQGMFIASGFSSDHNQLMAGNGALAFDLDYARWLDEQQRLTNDLRSAVNSHMGDNELRVLVDGVMAHYDEIFRLKSIGAKADVFHMLSGMWKTPAERCFMWLGGFRSSEVLKILGSHLEPLTDQQLLGICNLQQSSQQAEDALSQGMEALQQSLVETLSSATLGPAGSGNVADYMGQMAIAMGKLATLENFLYQADLLRQQTLQQMHRILTTRQAARALLVINDYFSRLRALSSLWLARPRE</sequence>
<dbReference type="GO" id="GO:0000976">
    <property type="term" value="F:transcription cis-regulatory region binding"/>
    <property type="evidence" value="ECO:0007669"/>
    <property type="project" value="UniProtKB-ARBA"/>
</dbReference>
<feature type="transmembrane region" description="Helical" evidence="15">
    <location>
        <begin position="329"/>
        <end position="348"/>
    </location>
</feature>
<feature type="transmembrane region" description="Helical" evidence="15">
    <location>
        <begin position="130"/>
        <end position="149"/>
    </location>
</feature>
<evidence type="ECO:0000256" key="7">
    <source>
        <dbReference type="ARBA" id="ARBA00023015"/>
    </source>
</evidence>
<dbReference type="SMART" id="SM00338">
    <property type="entry name" value="BRLZ"/>
    <property type="match status" value="1"/>
</dbReference>
<dbReference type="Gene3D" id="1.20.5.170">
    <property type="match status" value="1"/>
</dbReference>
<feature type="transmembrane region" description="Helical" evidence="15">
    <location>
        <begin position="51"/>
        <end position="73"/>
    </location>
</feature>
<dbReference type="Pfam" id="PF04515">
    <property type="entry name" value="Choline_transpo"/>
    <property type="match status" value="1"/>
</dbReference>
<keyword evidence="11" id="KW-0804">Transcription</keyword>
<evidence type="ECO:0000259" key="16">
    <source>
        <dbReference type="PROSITE" id="PS50217"/>
    </source>
</evidence>
<dbReference type="GO" id="GO:0005634">
    <property type="term" value="C:nucleus"/>
    <property type="evidence" value="ECO:0007669"/>
    <property type="project" value="UniProtKB-SubCell"/>
</dbReference>
<evidence type="ECO:0000256" key="6">
    <source>
        <dbReference type="ARBA" id="ARBA00022989"/>
    </source>
</evidence>
<feature type="transmembrane region" description="Helical" evidence="15">
    <location>
        <begin position="390"/>
        <end position="412"/>
    </location>
</feature>
<dbReference type="GO" id="GO:0003700">
    <property type="term" value="F:DNA-binding transcription factor activity"/>
    <property type="evidence" value="ECO:0007669"/>
    <property type="project" value="InterPro"/>
</dbReference>
<evidence type="ECO:0000256" key="4">
    <source>
        <dbReference type="ARBA" id="ARBA00007168"/>
    </source>
</evidence>
<evidence type="ECO:0000256" key="8">
    <source>
        <dbReference type="ARBA" id="ARBA00023125"/>
    </source>
</evidence>
<dbReference type="FunFam" id="1.20.5.170:FF:000019">
    <property type="entry name" value="BZIP family transcription factor"/>
    <property type="match status" value="1"/>
</dbReference>
<accession>A0A7J6I7I2</accession>
<gene>
    <name evidence="18" type="ORF">G4B88_012415</name>
</gene>
<dbReference type="EMBL" id="JAATIQ010000007">
    <property type="protein sequence ID" value="KAF4402630.1"/>
    <property type="molecule type" value="Genomic_DNA"/>
</dbReference>
<keyword evidence="7" id="KW-0805">Transcription regulation</keyword>
<protein>
    <submittedName>
        <fullName evidence="18">Uncharacterized protein</fullName>
    </submittedName>
</protein>
<keyword evidence="8" id="KW-0238">DNA-binding</keyword>
<evidence type="ECO:0000256" key="1">
    <source>
        <dbReference type="ARBA" id="ARBA00004123"/>
    </source>
</evidence>
<comment type="similarity">
    <text evidence="3">Belongs to the bZIP family.</text>
</comment>
<dbReference type="PANTHER" id="PTHR45693:SF1">
    <property type="entry name" value="TRANSCRIPTION FACTOR PERIANTHIA"/>
    <property type="match status" value="1"/>
</dbReference>
<dbReference type="SUPFAM" id="SSF57959">
    <property type="entry name" value="Leucine zipper domain"/>
    <property type="match status" value="1"/>
</dbReference>
<name>A0A7J6I7I2_CANSA</name>
<evidence type="ECO:0000256" key="5">
    <source>
        <dbReference type="ARBA" id="ARBA00022692"/>
    </source>
</evidence>
<organism evidence="18 19">
    <name type="scientific">Cannabis sativa</name>
    <name type="common">Hemp</name>
    <name type="synonym">Marijuana</name>
    <dbReference type="NCBI Taxonomy" id="3483"/>
    <lineage>
        <taxon>Eukaryota</taxon>
        <taxon>Viridiplantae</taxon>
        <taxon>Streptophyta</taxon>
        <taxon>Embryophyta</taxon>
        <taxon>Tracheophyta</taxon>
        <taxon>Spermatophyta</taxon>
        <taxon>Magnoliopsida</taxon>
        <taxon>eudicotyledons</taxon>
        <taxon>Gunneridae</taxon>
        <taxon>Pentapetalae</taxon>
        <taxon>rosids</taxon>
        <taxon>fabids</taxon>
        <taxon>Rosales</taxon>
        <taxon>Cannabaceae</taxon>
        <taxon>Cannabis</taxon>
    </lineage>
</organism>
<keyword evidence="10" id="KW-0010">Activator</keyword>
<evidence type="ECO:0000256" key="9">
    <source>
        <dbReference type="ARBA" id="ARBA00023136"/>
    </source>
</evidence>
<comment type="similarity">
    <text evidence="4">Belongs to the CTL (choline transporter-like) family.</text>
</comment>
<dbReference type="Proteomes" id="UP000583929">
    <property type="component" value="Unassembled WGS sequence"/>
</dbReference>
<dbReference type="Pfam" id="PF07716">
    <property type="entry name" value="bZIP_2"/>
    <property type="match status" value="1"/>
</dbReference>
<feature type="transmembrane region" description="Helical" evidence="15">
    <location>
        <begin position="156"/>
        <end position="177"/>
    </location>
</feature>
<dbReference type="GO" id="GO:0016020">
    <property type="term" value="C:membrane"/>
    <property type="evidence" value="ECO:0007669"/>
    <property type="project" value="UniProtKB-SubCell"/>
</dbReference>
<evidence type="ECO:0000256" key="10">
    <source>
        <dbReference type="ARBA" id="ARBA00023159"/>
    </source>
</evidence>
<evidence type="ECO:0000256" key="12">
    <source>
        <dbReference type="ARBA" id="ARBA00023242"/>
    </source>
</evidence>
<dbReference type="InterPro" id="IPR004827">
    <property type="entry name" value="bZIP"/>
</dbReference>
<dbReference type="PROSITE" id="PS51806">
    <property type="entry name" value="DOG1"/>
    <property type="match status" value="1"/>
</dbReference>
<evidence type="ECO:0000313" key="18">
    <source>
        <dbReference type="EMBL" id="KAF4402630.1"/>
    </source>
</evidence>
<keyword evidence="9 15" id="KW-0472">Membrane</keyword>
<feature type="domain" description="BZIP" evidence="16">
    <location>
        <begin position="746"/>
        <end position="790"/>
    </location>
</feature>
<feature type="coiled-coil region" evidence="13">
    <location>
        <begin position="767"/>
        <end position="794"/>
    </location>
</feature>
<evidence type="ECO:0000256" key="15">
    <source>
        <dbReference type="SAM" id="Phobius"/>
    </source>
</evidence>
<keyword evidence="6 15" id="KW-1133">Transmembrane helix</keyword>
<evidence type="ECO:0000256" key="14">
    <source>
        <dbReference type="SAM" id="MobiDB-lite"/>
    </source>
</evidence>
<dbReference type="PROSITE" id="PS00036">
    <property type="entry name" value="BZIP_BASIC"/>
    <property type="match status" value="1"/>
</dbReference>
<keyword evidence="19" id="KW-1185">Reference proteome</keyword>
<evidence type="ECO:0000259" key="17">
    <source>
        <dbReference type="PROSITE" id="PS51806"/>
    </source>
</evidence>
<dbReference type="PANTHER" id="PTHR45693">
    <property type="entry name" value="TRANSCRIPTION FACTOR TGA9"/>
    <property type="match status" value="1"/>
</dbReference>
<dbReference type="InterPro" id="IPR007603">
    <property type="entry name" value="Choline_transptr-like"/>
</dbReference>
<dbReference type="CDD" id="cd14708">
    <property type="entry name" value="bZIP_HBP1b-like"/>
    <property type="match status" value="1"/>
</dbReference>
<evidence type="ECO:0000256" key="3">
    <source>
        <dbReference type="ARBA" id="ARBA00007163"/>
    </source>
</evidence>
<feature type="compositionally biased region" description="Low complexity" evidence="14">
    <location>
        <begin position="1"/>
        <end position="21"/>
    </location>
</feature>
<dbReference type="GO" id="GO:0022857">
    <property type="term" value="F:transmembrane transporter activity"/>
    <property type="evidence" value="ECO:0007669"/>
    <property type="project" value="InterPro"/>
</dbReference>
<feature type="region of interest" description="Disordered" evidence="14">
    <location>
        <begin position="1"/>
        <end position="43"/>
    </location>
</feature>
<feature type="transmembrane region" description="Helical" evidence="15">
    <location>
        <begin position="289"/>
        <end position="308"/>
    </location>
</feature>
<feature type="transmembrane region" description="Helical" evidence="15">
    <location>
        <begin position="103"/>
        <end position="124"/>
    </location>
</feature>
<dbReference type="InterPro" id="IPR046347">
    <property type="entry name" value="bZIP_sf"/>
</dbReference>
<feature type="transmembrane region" description="Helical" evidence="15">
    <location>
        <begin position="203"/>
        <end position="227"/>
    </location>
</feature>
<proteinExistence type="inferred from homology"/>
<evidence type="ECO:0000256" key="13">
    <source>
        <dbReference type="SAM" id="Coils"/>
    </source>
</evidence>
<feature type="domain" description="DOG1" evidence="17">
    <location>
        <begin position="815"/>
        <end position="1031"/>
    </location>
</feature>
<comment type="caution">
    <text evidence="18">The sequence shown here is derived from an EMBL/GenBank/DDBJ whole genome shotgun (WGS) entry which is preliminary data.</text>
</comment>
<dbReference type="PROSITE" id="PS50217">
    <property type="entry name" value="BZIP"/>
    <property type="match status" value="1"/>
</dbReference>